<dbReference type="Proteomes" id="UP000515153">
    <property type="component" value="Chromosome I"/>
</dbReference>
<reference evidence="8" key="2">
    <citation type="submission" date="2019-10" db="EMBL/GenBank/DDBJ databases">
        <authorList>
            <consortium name="NCBI Genome Project"/>
        </authorList>
    </citation>
    <scope>NUCLEOTIDE SEQUENCE</scope>
    <source>
        <strain evidence="8">NI907</strain>
    </source>
</reference>
<keyword evidence="3" id="KW-0479">Metal-binding</keyword>
<dbReference type="GeneID" id="41960115"/>
<dbReference type="PANTHER" id="PTHR30096">
    <property type="entry name" value="4,5-DOPA DIOXYGENASE EXTRADIOL-LIKE PROTEIN"/>
    <property type="match status" value="1"/>
</dbReference>
<dbReference type="PIRSF" id="PIRSF006157">
    <property type="entry name" value="Doxgns_DODA"/>
    <property type="match status" value="1"/>
</dbReference>
<evidence type="ECO:0000256" key="1">
    <source>
        <dbReference type="ARBA" id="ARBA00001947"/>
    </source>
</evidence>
<keyword evidence="7" id="KW-1185">Reference proteome</keyword>
<comment type="cofactor">
    <cofactor evidence="1">
        <name>Zn(2+)</name>
        <dbReference type="ChEBI" id="CHEBI:29105"/>
    </cofactor>
</comment>
<dbReference type="Pfam" id="PF02900">
    <property type="entry name" value="LigB"/>
    <property type="match status" value="1"/>
</dbReference>
<evidence type="ECO:0000313" key="8">
    <source>
        <dbReference type="RefSeq" id="XP_030981818.1"/>
    </source>
</evidence>
<evidence type="ECO:0000259" key="6">
    <source>
        <dbReference type="Pfam" id="PF02900"/>
    </source>
</evidence>
<evidence type="ECO:0000256" key="5">
    <source>
        <dbReference type="ARBA" id="ARBA00023002"/>
    </source>
</evidence>
<keyword evidence="4" id="KW-0862">Zinc</keyword>
<dbReference type="AlphaFoldDB" id="A0A6P8B3S8"/>
<feature type="domain" description="Extradiol ring-cleavage dioxygenase class III enzyme subunit B" evidence="6">
    <location>
        <begin position="7"/>
        <end position="269"/>
    </location>
</feature>
<protein>
    <recommendedName>
        <fullName evidence="6">Extradiol ring-cleavage dioxygenase class III enzyme subunit B domain-containing protein</fullName>
    </recommendedName>
</protein>
<evidence type="ECO:0000256" key="2">
    <source>
        <dbReference type="ARBA" id="ARBA00007581"/>
    </source>
</evidence>
<dbReference type="InterPro" id="IPR004183">
    <property type="entry name" value="Xdiol_dOase_suB"/>
</dbReference>
<dbReference type="CDD" id="cd07363">
    <property type="entry name" value="45_DOPA_Dioxygenase"/>
    <property type="match status" value="1"/>
</dbReference>
<dbReference type="KEGG" id="pgri:PgNI_05169"/>
<evidence type="ECO:0000313" key="7">
    <source>
        <dbReference type="Proteomes" id="UP000515153"/>
    </source>
</evidence>
<dbReference type="PANTHER" id="PTHR30096:SF0">
    <property type="entry name" value="4,5-DOPA DIOXYGENASE EXTRADIOL-LIKE PROTEIN"/>
    <property type="match status" value="1"/>
</dbReference>
<keyword evidence="5" id="KW-0560">Oxidoreductase</keyword>
<dbReference type="RefSeq" id="XP_030981818.1">
    <property type="nucleotide sequence ID" value="XM_031125206.1"/>
</dbReference>
<evidence type="ECO:0000256" key="4">
    <source>
        <dbReference type="ARBA" id="ARBA00022833"/>
    </source>
</evidence>
<accession>A0A6P8B3S8</accession>
<reference evidence="8" key="3">
    <citation type="submission" date="2025-08" db="UniProtKB">
        <authorList>
            <consortium name="RefSeq"/>
        </authorList>
    </citation>
    <scope>IDENTIFICATION</scope>
    <source>
        <strain evidence="8">NI907</strain>
    </source>
</reference>
<dbReference type="GO" id="GO:0016702">
    <property type="term" value="F:oxidoreductase activity, acting on single donors with incorporation of molecular oxygen, incorporation of two atoms of oxygen"/>
    <property type="evidence" value="ECO:0007669"/>
    <property type="project" value="UniProtKB-ARBA"/>
</dbReference>
<dbReference type="OrthoDB" id="7396853at2759"/>
<name>A0A6P8B3S8_PYRGI</name>
<dbReference type="GO" id="GO:0008270">
    <property type="term" value="F:zinc ion binding"/>
    <property type="evidence" value="ECO:0007669"/>
    <property type="project" value="InterPro"/>
</dbReference>
<reference evidence="7 8" key="1">
    <citation type="journal article" date="2019" name="Mol. Biol. Evol.">
        <title>Blast fungal genomes show frequent chromosomal changes, gene gains and losses, and effector gene turnover.</title>
        <authorList>
            <person name="Gomez Luciano L.B."/>
            <person name="Jason Tsai I."/>
            <person name="Chuma I."/>
            <person name="Tosa Y."/>
            <person name="Chen Y.H."/>
            <person name="Li J.Y."/>
            <person name="Li M.Y."/>
            <person name="Jade Lu M.Y."/>
            <person name="Nakayashiki H."/>
            <person name="Li W.H."/>
        </authorList>
    </citation>
    <scope>NUCLEOTIDE SEQUENCE [LARGE SCALE GENOMIC DNA]</scope>
    <source>
        <strain evidence="7 8">NI907</strain>
    </source>
</reference>
<dbReference type="InterPro" id="IPR014436">
    <property type="entry name" value="Extradiol_dOase_DODA"/>
</dbReference>
<sequence>MPRAPVLCITHGGGPMPVLEPQMGGHGHDPLNESLRTRVRDILKLGTAEAPRAIVVITPHLRPDYPMVTMVDKPPICHDFEPSHPPAAWEIQYEAPGSSEVSNLVYDALSSAGLNPAKDLERGFDHGVFIPFIFISPKGEVPLISVTISSSSDPELYTKMGQALIKLREDNVAVVGSGFASYHNVPMMRKLYMADAASPEMLEWRDKVAKFNKGLIDAVTTQDPGRRAELLRSWRDLPHSYDVHPDNEDEHILPLFVAAGAADSSEGEYFSDPFGGVDVYTFYWSV</sequence>
<gene>
    <name evidence="8" type="ORF">PgNI_05169</name>
</gene>
<dbReference type="SUPFAM" id="SSF53213">
    <property type="entry name" value="LigB-like"/>
    <property type="match status" value="1"/>
</dbReference>
<evidence type="ECO:0000256" key="3">
    <source>
        <dbReference type="ARBA" id="ARBA00022723"/>
    </source>
</evidence>
<proteinExistence type="inferred from homology"/>
<dbReference type="Gene3D" id="3.40.830.10">
    <property type="entry name" value="LigB-like"/>
    <property type="match status" value="1"/>
</dbReference>
<organism evidence="7 8">
    <name type="scientific">Pyricularia grisea</name>
    <name type="common">Crabgrass-specific blast fungus</name>
    <name type="synonym">Magnaporthe grisea</name>
    <dbReference type="NCBI Taxonomy" id="148305"/>
    <lineage>
        <taxon>Eukaryota</taxon>
        <taxon>Fungi</taxon>
        <taxon>Dikarya</taxon>
        <taxon>Ascomycota</taxon>
        <taxon>Pezizomycotina</taxon>
        <taxon>Sordariomycetes</taxon>
        <taxon>Sordariomycetidae</taxon>
        <taxon>Magnaporthales</taxon>
        <taxon>Pyriculariaceae</taxon>
        <taxon>Pyricularia</taxon>
    </lineage>
</organism>
<dbReference type="GO" id="GO:0008198">
    <property type="term" value="F:ferrous iron binding"/>
    <property type="evidence" value="ECO:0007669"/>
    <property type="project" value="InterPro"/>
</dbReference>
<comment type="similarity">
    <text evidence="2">Belongs to the DODA-type extradiol aromatic ring-opening dioxygenase family.</text>
</comment>